<evidence type="ECO:0000313" key="8">
    <source>
        <dbReference type="Proteomes" id="UP000030008"/>
    </source>
</evidence>
<dbReference type="Gene3D" id="3.90.180.10">
    <property type="entry name" value="Medium-chain alcohol dehydrogenases, catalytic domain"/>
    <property type="match status" value="1"/>
</dbReference>
<dbReference type="Pfam" id="PF00107">
    <property type="entry name" value="ADH_zinc_N"/>
    <property type="match status" value="1"/>
</dbReference>
<keyword evidence="2 4" id="KW-0862">Zinc</keyword>
<comment type="similarity">
    <text evidence="4">Belongs to the zinc-containing alcohol dehydrogenase family.</text>
</comment>
<dbReference type="EMBL" id="WWTN01000004">
    <property type="protein sequence ID" value="MZH54843.1"/>
    <property type="molecule type" value="Genomic_DNA"/>
</dbReference>
<dbReference type="InterPro" id="IPR036291">
    <property type="entry name" value="NAD(P)-bd_dom_sf"/>
</dbReference>
<reference evidence="7" key="2">
    <citation type="journal article" date="2019" name="Nat. Med.">
        <title>A library of human gut bacterial isolates paired with longitudinal multiomics data enables mechanistic microbiome research.</title>
        <authorList>
            <person name="Poyet M."/>
            <person name="Groussin M."/>
            <person name="Gibbons S.M."/>
            <person name="Avila-Pacheco J."/>
            <person name="Jiang X."/>
            <person name="Kearney S.M."/>
            <person name="Perrotta A.R."/>
            <person name="Berdy B."/>
            <person name="Zhao S."/>
            <person name="Lieberman T.D."/>
            <person name="Swanson P.K."/>
            <person name="Smith M."/>
            <person name="Roesemann S."/>
            <person name="Alexander J.E."/>
            <person name="Rich S.A."/>
            <person name="Livny J."/>
            <person name="Vlamakis H."/>
            <person name="Clish C."/>
            <person name="Bullock K."/>
            <person name="Deik A."/>
            <person name="Scott J."/>
            <person name="Pierce K.A."/>
            <person name="Xavier R.J."/>
            <person name="Alm E.J."/>
        </authorList>
    </citation>
    <scope>NUCLEOTIDE SEQUENCE</scope>
    <source>
        <strain evidence="7">BIOML-A12</strain>
    </source>
</reference>
<dbReference type="InterPro" id="IPR013149">
    <property type="entry name" value="ADH-like_C"/>
</dbReference>
<keyword evidence="1 4" id="KW-0479">Metal-binding</keyword>
<gene>
    <name evidence="6" type="ORF">CIAN88_02820</name>
    <name evidence="7" type="ORF">GT664_03485</name>
</gene>
<dbReference type="GO" id="GO:0016491">
    <property type="term" value="F:oxidoreductase activity"/>
    <property type="evidence" value="ECO:0007669"/>
    <property type="project" value="UniProtKB-KW"/>
</dbReference>
<dbReference type="PROSITE" id="PS00059">
    <property type="entry name" value="ADH_ZINC"/>
    <property type="match status" value="1"/>
</dbReference>
<dbReference type="PANTHER" id="PTHR43401:SF2">
    <property type="entry name" value="L-THREONINE 3-DEHYDROGENASE"/>
    <property type="match status" value="1"/>
</dbReference>
<dbReference type="SUPFAM" id="SSF50129">
    <property type="entry name" value="GroES-like"/>
    <property type="match status" value="1"/>
</dbReference>
<proteinExistence type="inferred from homology"/>
<accession>A0A099IA61</accession>
<dbReference type="RefSeq" id="WP_044903984.1">
    <property type="nucleotide sequence ID" value="NZ_BAABYY010000002.1"/>
</dbReference>
<dbReference type="EMBL" id="JQIF01000014">
    <property type="protein sequence ID" value="KGJ54575.1"/>
    <property type="molecule type" value="Genomic_DNA"/>
</dbReference>
<comment type="caution">
    <text evidence="6">The sequence shown here is derived from an EMBL/GenBank/DDBJ whole genome shotgun (WGS) entry which is preliminary data.</text>
</comment>
<dbReference type="Proteomes" id="UP000604383">
    <property type="component" value="Unassembled WGS sequence"/>
</dbReference>
<comment type="cofactor">
    <cofactor evidence="4">
        <name>Zn(2+)</name>
        <dbReference type="ChEBI" id="CHEBI:29105"/>
    </cofactor>
</comment>
<name>A0A099IA61_CLOIN</name>
<dbReference type="InterPro" id="IPR013154">
    <property type="entry name" value="ADH-like_N"/>
</dbReference>
<dbReference type="Pfam" id="PF08240">
    <property type="entry name" value="ADH_N"/>
    <property type="match status" value="1"/>
</dbReference>
<dbReference type="PANTHER" id="PTHR43401">
    <property type="entry name" value="L-THREONINE 3-DEHYDROGENASE"/>
    <property type="match status" value="1"/>
</dbReference>
<evidence type="ECO:0000313" key="6">
    <source>
        <dbReference type="EMBL" id="KGJ54575.1"/>
    </source>
</evidence>
<dbReference type="InterPro" id="IPR002328">
    <property type="entry name" value="ADH_Zn_CS"/>
</dbReference>
<evidence type="ECO:0000256" key="1">
    <source>
        <dbReference type="ARBA" id="ARBA00022723"/>
    </source>
</evidence>
<evidence type="ECO:0000259" key="5">
    <source>
        <dbReference type="SMART" id="SM00829"/>
    </source>
</evidence>
<sequence>MMKKIQFYAPGDIRVEEAEIPTPKAGEIVIKNEVTLTCGTDVKTYKRGYRYEPPFGMGHEASGVVYAVGEGVTGFTVGDRVVAHNSASCGTCYYCKKGQESMCVDLIQNQFTNGAYAEYQLIPERIVKLNTFHIPEGMSYKQAALLEPLACALYGTEMTNFDLGDYVCVNGCGPIGLMFVRMCVLRGAHVIACDMTPERLALAKKLGAQEIINIKDLNGKDQAEAVKELTPDARGVDAAIEAAGLPEVWQIALRMARPGGEVLFFGGTKKGLEVPVDTTLVHYSQLTLKGVFHTTPQHVNAAFEMLKMGAISAEDFVQNEYCIEDTEKAIVEHASGKVIKNCIVYK</sequence>
<dbReference type="Proteomes" id="UP000030008">
    <property type="component" value="Unassembled WGS sequence"/>
</dbReference>
<evidence type="ECO:0000256" key="3">
    <source>
        <dbReference type="ARBA" id="ARBA00023002"/>
    </source>
</evidence>
<dbReference type="SUPFAM" id="SSF51735">
    <property type="entry name" value="NAD(P)-binding Rossmann-fold domains"/>
    <property type="match status" value="1"/>
</dbReference>
<evidence type="ECO:0000313" key="7">
    <source>
        <dbReference type="EMBL" id="MZH54843.1"/>
    </source>
</evidence>
<keyword evidence="3" id="KW-0560">Oxidoreductase</keyword>
<dbReference type="GO" id="GO:0008270">
    <property type="term" value="F:zinc ion binding"/>
    <property type="evidence" value="ECO:0007669"/>
    <property type="project" value="InterPro"/>
</dbReference>
<evidence type="ECO:0000256" key="2">
    <source>
        <dbReference type="ARBA" id="ARBA00022833"/>
    </source>
</evidence>
<dbReference type="SMART" id="SM00829">
    <property type="entry name" value="PKS_ER"/>
    <property type="match status" value="1"/>
</dbReference>
<dbReference type="InterPro" id="IPR011032">
    <property type="entry name" value="GroES-like_sf"/>
</dbReference>
<organism evidence="6 8">
    <name type="scientific">Clostridium innocuum</name>
    <dbReference type="NCBI Taxonomy" id="1522"/>
    <lineage>
        <taxon>Bacteria</taxon>
        <taxon>Bacillati</taxon>
        <taxon>Bacillota</taxon>
        <taxon>Clostridia</taxon>
        <taxon>Eubacteriales</taxon>
        <taxon>Clostridiaceae</taxon>
        <taxon>Clostridium</taxon>
    </lineage>
</organism>
<dbReference type="AlphaFoldDB" id="A0A099IA61"/>
<dbReference type="Gene3D" id="3.40.50.720">
    <property type="entry name" value="NAD(P)-binding Rossmann-like Domain"/>
    <property type="match status" value="1"/>
</dbReference>
<reference evidence="6 8" key="1">
    <citation type="submission" date="2014-08" db="EMBL/GenBank/DDBJ databases">
        <title>Clostridium innocuum, an unnegligible vancomycin-resistant pathogen causing extra-intestinal infections.</title>
        <authorList>
            <person name="Feng Y."/>
            <person name="Chiu C.-H."/>
        </authorList>
    </citation>
    <scope>NUCLEOTIDE SEQUENCE [LARGE SCALE GENOMIC DNA]</scope>
    <source>
        <strain evidence="6 8">AN88</strain>
    </source>
</reference>
<feature type="domain" description="Enoyl reductase (ER)" evidence="5">
    <location>
        <begin position="11"/>
        <end position="311"/>
    </location>
</feature>
<protein>
    <submittedName>
        <fullName evidence="6 7">Alcohol dehydrogenase</fullName>
    </submittedName>
</protein>
<evidence type="ECO:0000256" key="4">
    <source>
        <dbReference type="RuleBase" id="RU361277"/>
    </source>
</evidence>
<dbReference type="InterPro" id="IPR050129">
    <property type="entry name" value="Zn_alcohol_dh"/>
</dbReference>
<dbReference type="InterPro" id="IPR020843">
    <property type="entry name" value="ER"/>
</dbReference>